<reference evidence="7" key="1">
    <citation type="journal article" date="2019" name="Int. J. Syst. Evol. Microbiol.">
        <title>The Global Catalogue of Microorganisms (GCM) 10K type strain sequencing project: providing services to taxonomists for standard genome sequencing and annotation.</title>
        <authorList>
            <consortium name="The Broad Institute Genomics Platform"/>
            <consortium name="The Broad Institute Genome Sequencing Center for Infectious Disease"/>
            <person name="Wu L."/>
            <person name="Ma J."/>
        </authorList>
    </citation>
    <scope>NUCLEOTIDE SEQUENCE [LARGE SCALE GENOMIC DNA]</scope>
    <source>
        <strain evidence="7">KCTC 52438</strain>
    </source>
</reference>
<dbReference type="PROSITE" id="PS51352">
    <property type="entry name" value="THIOREDOXIN_2"/>
    <property type="match status" value="1"/>
</dbReference>
<dbReference type="CDD" id="cd02947">
    <property type="entry name" value="TRX_family"/>
    <property type="match status" value="1"/>
</dbReference>
<dbReference type="InterPro" id="IPR017937">
    <property type="entry name" value="Thioredoxin_CS"/>
</dbReference>
<keyword evidence="2" id="KW-0249">Electron transport</keyword>
<dbReference type="InterPro" id="IPR013766">
    <property type="entry name" value="Thioredoxin_domain"/>
</dbReference>
<accession>A0ABV7HGC9</accession>
<dbReference type="RefSeq" id="WP_386718101.1">
    <property type="nucleotide sequence ID" value="NZ_JBHRSZ010000002.1"/>
</dbReference>
<gene>
    <name evidence="6" type="ORF">ACFOEK_06870</name>
</gene>
<dbReference type="SUPFAM" id="SSF52833">
    <property type="entry name" value="Thioredoxin-like"/>
    <property type="match status" value="1"/>
</dbReference>
<feature type="domain" description="Thioredoxin" evidence="5">
    <location>
        <begin position="1"/>
        <end position="107"/>
    </location>
</feature>
<keyword evidence="7" id="KW-1185">Reference proteome</keyword>
<proteinExistence type="predicted"/>
<protein>
    <submittedName>
        <fullName evidence="6">Thioredoxin family protein</fullName>
    </submittedName>
</protein>
<evidence type="ECO:0000256" key="4">
    <source>
        <dbReference type="ARBA" id="ARBA00023284"/>
    </source>
</evidence>
<dbReference type="EMBL" id="JBHRSZ010000002">
    <property type="protein sequence ID" value="MFC3150742.1"/>
    <property type="molecule type" value="Genomic_DNA"/>
</dbReference>
<dbReference type="PANTHER" id="PTHR45663:SF11">
    <property type="entry name" value="GEO12009P1"/>
    <property type="match status" value="1"/>
</dbReference>
<comment type="caution">
    <text evidence="6">The sequence shown here is derived from an EMBL/GenBank/DDBJ whole genome shotgun (WGS) entry which is preliminary data.</text>
</comment>
<keyword evidence="1" id="KW-0813">Transport</keyword>
<name>A0ABV7HGC9_9GAMM</name>
<evidence type="ECO:0000259" key="5">
    <source>
        <dbReference type="PROSITE" id="PS51352"/>
    </source>
</evidence>
<dbReference type="Pfam" id="PF00085">
    <property type="entry name" value="Thioredoxin"/>
    <property type="match status" value="1"/>
</dbReference>
<dbReference type="Proteomes" id="UP001595476">
    <property type="component" value="Unassembled WGS sequence"/>
</dbReference>
<evidence type="ECO:0000256" key="2">
    <source>
        <dbReference type="ARBA" id="ARBA00022982"/>
    </source>
</evidence>
<evidence type="ECO:0000256" key="3">
    <source>
        <dbReference type="ARBA" id="ARBA00023157"/>
    </source>
</evidence>
<dbReference type="Gene3D" id="3.40.30.10">
    <property type="entry name" value="Glutaredoxin"/>
    <property type="match status" value="1"/>
</dbReference>
<dbReference type="PANTHER" id="PTHR45663">
    <property type="entry name" value="GEO12009P1"/>
    <property type="match status" value="1"/>
</dbReference>
<dbReference type="PROSITE" id="PS00194">
    <property type="entry name" value="THIOREDOXIN_1"/>
    <property type="match status" value="1"/>
</dbReference>
<keyword evidence="4" id="KW-0676">Redox-active center</keyword>
<evidence type="ECO:0000256" key="1">
    <source>
        <dbReference type="ARBA" id="ARBA00022448"/>
    </source>
</evidence>
<evidence type="ECO:0000313" key="6">
    <source>
        <dbReference type="EMBL" id="MFC3150742.1"/>
    </source>
</evidence>
<evidence type="ECO:0000313" key="7">
    <source>
        <dbReference type="Proteomes" id="UP001595476"/>
    </source>
</evidence>
<keyword evidence="3" id="KW-1015">Disulfide bond</keyword>
<dbReference type="InterPro" id="IPR036249">
    <property type="entry name" value="Thioredoxin-like_sf"/>
</dbReference>
<sequence length="112" mass="12581">MVQATKSVMPESLSGEVVHQFSLLCFSTSWCAPCQQMKPVVEALKKHFADRISILPVDADEYPHLTQGYKIRAVPTFVFLDKDVETARRSGAVSLPEMAKWLDLQVQEATQK</sequence>
<organism evidence="6 7">
    <name type="scientific">Litoribrevibacter euphylliae</name>
    <dbReference type="NCBI Taxonomy" id="1834034"/>
    <lineage>
        <taxon>Bacteria</taxon>
        <taxon>Pseudomonadati</taxon>
        <taxon>Pseudomonadota</taxon>
        <taxon>Gammaproteobacteria</taxon>
        <taxon>Oceanospirillales</taxon>
        <taxon>Oceanospirillaceae</taxon>
        <taxon>Litoribrevibacter</taxon>
    </lineage>
</organism>